<evidence type="ECO:0000313" key="2">
    <source>
        <dbReference type="Proteomes" id="UP000094256"/>
    </source>
</evidence>
<protein>
    <recommendedName>
        <fullName evidence="3">NAD-dependent epimerase/dehydratase domain-containing protein</fullName>
    </recommendedName>
</protein>
<dbReference type="SUPFAM" id="SSF51735">
    <property type="entry name" value="NAD(P)-binding Rossmann-fold domains"/>
    <property type="match status" value="1"/>
</dbReference>
<sequence length="274" mass="29590">MTAYSPAEGRQLLDVQSNVGALVVVSSSSVYRDTEGRTLDEAAQNGFPELPEPIAETQPTVAPGDATYSTRKVALEHLLLDKATIPVTVLRPPAIHGPGSIHPREWWFVKRILDGRQAIPLAYEGRSRFHTSSVLNIAELVRVALDRSSTRILNIADPVALSVAEVGSAIARHIGYAGRFVPVTSNTFPAKIGRTPWSVPRPFVLDNSAALALGFVPVTTYPEAVGAICDDLANVGASEGWQARFPILASYPYDLFDYSAEDAFFERPSSAFAV</sequence>
<reference evidence="1 2" key="1">
    <citation type="submission" date="2016-01" db="EMBL/GenBank/DDBJ databases">
        <title>Complete genome and mega plasmid sequence of Sphingomonas panacis DCY99 elicits systemic resistance in rice to Xanthomonas oryzae.</title>
        <authorList>
            <person name="Kim Y.J."/>
            <person name="Yang D.C."/>
            <person name="Sing P."/>
        </authorList>
    </citation>
    <scope>NUCLEOTIDE SEQUENCE [LARGE SCALE GENOMIC DNA]</scope>
    <source>
        <strain evidence="1 2">DCY99</strain>
    </source>
</reference>
<dbReference type="Gene3D" id="3.40.50.720">
    <property type="entry name" value="NAD(P)-binding Rossmann-like Domain"/>
    <property type="match status" value="1"/>
</dbReference>
<dbReference type="PANTHER" id="PTHR43245:SF13">
    <property type="entry name" value="UDP-D-APIOSE_UDP-D-XYLOSE SYNTHASE 2"/>
    <property type="match status" value="1"/>
</dbReference>
<dbReference type="KEGG" id="span:AWL63_18820"/>
<dbReference type="Proteomes" id="UP000094256">
    <property type="component" value="Chromosome"/>
</dbReference>
<gene>
    <name evidence="1" type="ORF">AWL63_18820</name>
</gene>
<accession>A0A1B3ZE28</accession>
<organism evidence="1 2">
    <name type="scientific">Sphingomonas panacis</name>
    <dbReference type="NCBI Taxonomy" id="1560345"/>
    <lineage>
        <taxon>Bacteria</taxon>
        <taxon>Pseudomonadati</taxon>
        <taxon>Pseudomonadota</taxon>
        <taxon>Alphaproteobacteria</taxon>
        <taxon>Sphingomonadales</taxon>
        <taxon>Sphingomonadaceae</taxon>
        <taxon>Sphingomonas</taxon>
    </lineage>
</organism>
<keyword evidence="2" id="KW-1185">Reference proteome</keyword>
<dbReference type="STRING" id="1560345.AWL63_18820"/>
<evidence type="ECO:0000313" key="1">
    <source>
        <dbReference type="EMBL" id="AOH85686.1"/>
    </source>
</evidence>
<dbReference type="InterPro" id="IPR036291">
    <property type="entry name" value="NAD(P)-bd_dom_sf"/>
</dbReference>
<dbReference type="InterPro" id="IPR050177">
    <property type="entry name" value="Lipid_A_modif_metabolic_enz"/>
</dbReference>
<evidence type="ECO:0008006" key="3">
    <source>
        <dbReference type="Google" id="ProtNLM"/>
    </source>
</evidence>
<proteinExistence type="predicted"/>
<dbReference type="AlphaFoldDB" id="A0A1B3ZE28"/>
<dbReference type="EMBL" id="CP014168">
    <property type="protein sequence ID" value="AOH85686.1"/>
    <property type="molecule type" value="Genomic_DNA"/>
</dbReference>
<name>A0A1B3ZE28_9SPHN</name>
<dbReference type="PANTHER" id="PTHR43245">
    <property type="entry name" value="BIFUNCTIONAL POLYMYXIN RESISTANCE PROTEIN ARNA"/>
    <property type="match status" value="1"/>
</dbReference>